<feature type="domain" description="Helicase ATP-binding" evidence="3">
    <location>
        <begin position="142"/>
        <end position="309"/>
    </location>
</feature>
<feature type="domain" description="Helicase C-terminal" evidence="4">
    <location>
        <begin position="490"/>
        <end position="654"/>
    </location>
</feature>
<dbReference type="Gene3D" id="3.40.50.10810">
    <property type="entry name" value="Tandem AAA-ATPase domain"/>
    <property type="match status" value="1"/>
</dbReference>
<dbReference type="RefSeq" id="XP_055861416.1">
    <property type="nucleotide sequence ID" value="XM_056005441.1"/>
</dbReference>
<evidence type="ECO:0000259" key="4">
    <source>
        <dbReference type="PROSITE" id="PS51194"/>
    </source>
</evidence>
<evidence type="ECO:0000256" key="1">
    <source>
        <dbReference type="ARBA" id="ARBA00022801"/>
    </source>
</evidence>
<keyword evidence="5" id="KW-1185">Reference proteome</keyword>
<proteinExistence type="predicted"/>
<dbReference type="CDD" id="cd18001">
    <property type="entry name" value="DEXHc_ERCC6L"/>
    <property type="match status" value="1"/>
</dbReference>
<evidence type="ECO:0000313" key="7">
    <source>
        <dbReference type="RefSeq" id="XP_055861416.1"/>
    </source>
</evidence>
<dbReference type="InterPro" id="IPR049730">
    <property type="entry name" value="SNF2/RAD54-like_C"/>
</dbReference>
<dbReference type="InterPro" id="IPR014001">
    <property type="entry name" value="Helicase_ATP-bd"/>
</dbReference>
<dbReference type="Pfam" id="PF00176">
    <property type="entry name" value="SNF2-rel_dom"/>
    <property type="match status" value="1"/>
</dbReference>
<keyword evidence="1" id="KW-0378">Hydrolase</keyword>
<dbReference type="InterPro" id="IPR000330">
    <property type="entry name" value="SNF2_N"/>
</dbReference>
<dbReference type="OMA" id="MRTFKME"/>
<dbReference type="InterPro" id="IPR001650">
    <property type="entry name" value="Helicase_C-like"/>
</dbReference>
<dbReference type="Pfam" id="PF00271">
    <property type="entry name" value="Helicase_C"/>
    <property type="match status" value="1"/>
</dbReference>
<dbReference type="Proteomes" id="UP001165740">
    <property type="component" value="Chromosome 12"/>
</dbReference>
<feature type="compositionally biased region" description="Acidic residues" evidence="2">
    <location>
        <begin position="1175"/>
        <end position="1204"/>
    </location>
</feature>
<dbReference type="PROSITE" id="PS51194">
    <property type="entry name" value="HELICASE_CTER"/>
    <property type="match status" value="1"/>
</dbReference>
<feature type="region of interest" description="Disordered" evidence="2">
    <location>
        <begin position="1049"/>
        <end position="1118"/>
    </location>
</feature>
<feature type="compositionally biased region" description="Polar residues" evidence="2">
    <location>
        <begin position="838"/>
        <end position="871"/>
    </location>
</feature>
<dbReference type="GO" id="GO:0016787">
    <property type="term" value="F:hydrolase activity"/>
    <property type="evidence" value="ECO:0007669"/>
    <property type="project" value="UniProtKB-KW"/>
</dbReference>
<dbReference type="InterPro" id="IPR038718">
    <property type="entry name" value="SNF2-like_sf"/>
</dbReference>
<gene>
    <name evidence="6 7" type="primary">LOC106068381</name>
</gene>
<accession>A0A9W2YF24</accession>
<dbReference type="CDD" id="cd18793">
    <property type="entry name" value="SF2_C_SNF"/>
    <property type="match status" value="1"/>
</dbReference>
<dbReference type="FunFam" id="3.40.50.10810:FF:000042">
    <property type="entry name" value="SNF2 family helicase-like protein"/>
    <property type="match status" value="1"/>
</dbReference>
<dbReference type="AlphaFoldDB" id="A0A9W2YF24"/>
<dbReference type="SMART" id="SM00487">
    <property type="entry name" value="DEXDc"/>
    <property type="match status" value="1"/>
</dbReference>
<dbReference type="RefSeq" id="XP_055861415.1">
    <property type="nucleotide sequence ID" value="XM_056005440.1"/>
</dbReference>
<organism evidence="5 7">
    <name type="scientific">Biomphalaria glabrata</name>
    <name type="common">Bloodfluke planorb</name>
    <name type="synonym">Freshwater snail</name>
    <dbReference type="NCBI Taxonomy" id="6526"/>
    <lineage>
        <taxon>Eukaryota</taxon>
        <taxon>Metazoa</taxon>
        <taxon>Spiralia</taxon>
        <taxon>Lophotrochozoa</taxon>
        <taxon>Mollusca</taxon>
        <taxon>Gastropoda</taxon>
        <taxon>Heterobranchia</taxon>
        <taxon>Euthyneura</taxon>
        <taxon>Panpulmonata</taxon>
        <taxon>Hygrophila</taxon>
        <taxon>Lymnaeoidea</taxon>
        <taxon>Planorbidae</taxon>
        <taxon>Biomphalaria</taxon>
    </lineage>
</organism>
<dbReference type="GO" id="GO:0005524">
    <property type="term" value="F:ATP binding"/>
    <property type="evidence" value="ECO:0007669"/>
    <property type="project" value="InterPro"/>
</dbReference>
<name>A0A9W2YF24_BIOGL</name>
<feature type="region of interest" description="Disordered" evidence="2">
    <location>
        <begin position="745"/>
        <end position="814"/>
    </location>
</feature>
<dbReference type="PANTHER" id="PTHR45629:SF7">
    <property type="entry name" value="DNA EXCISION REPAIR PROTEIN ERCC-6-RELATED"/>
    <property type="match status" value="1"/>
</dbReference>
<feature type="region of interest" description="Disordered" evidence="2">
    <location>
        <begin position="1013"/>
        <end position="1033"/>
    </location>
</feature>
<evidence type="ECO:0000256" key="2">
    <source>
        <dbReference type="SAM" id="MobiDB-lite"/>
    </source>
</evidence>
<dbReference type="InterPro" id="IPR050496">
    <property type="entry name" value="SNF2_RAD54_helicase_repair"/>
</dbReference>
<feature type="region of interest" description="Disordered" evidence="2">
    <location>
        <begin position="838"/>
        <end position="873"/>
    </location>
</feature>
<dbReference type="PROSITE" id="PS51192">
    <property type="entry name" value="HELICASE_ATP_BIND_1"/>
    <property type="match status" value="1"/>
</dbReference>
<dbReference type="PANTHER" id="PTHR45629">
    <property type="entry name" value="SNF2/RAD54 FAMILY MEMBER"/>
    <property type="match status" value="1"/>
</dbReference>
<sequence length="1257" mass="142465">MDLETSLSNINIKTDNYETEARKSDSGFEKNIKRAETTSASSYSEVEDENKEKFMRLIKEARQLAENGDVASGIKMYEKAQKIKYSTKLEQRILKMKAFLAEQTESNHPKNDMKQLAPNFYLHRKLFDQLYDHQKEGVLWLWSLYQKKKGGILADDMGLGKTIQIIAFLAGMFDTQNVKCVMIVVPLSVMPNWLNEFNKWTPGINVQEYHGNSKKEKERALSKVRTRGGVLLITYGLVMTTKEVLSEKHGQEFVWDYIILDEGHKIKNATKTSKSVHHVPAKNRIILTGTPVQNNLKELWSLFDYAHQGSLLGTLRTFKMEFETPIIRAREKDATMVEKKLGQEMAETLKNIIKPYFLRRTKAEVQAKKDSHQGDSKSLQMPSLTRKNDLVIWLKLTETQQKIYQDFLSLDSVKELLMTKKSPLVALTVLKKICDHPRLLSTRACLQLGLDGDNFDEEALENAESYESAVSQINNIPEEVLINESGKMIILQQLLERFRQEGHKTLIFSSSRKILDIIQKILHTAGHKVLRLDGTVTSLTARDELVQKFQRDPSYTVFLLTIQVGGVGLTITSADRVVIYDPSWNPATDAQAVDRAYRIGQQKNVVIYRLITCGTVEEKIYRRQVFKDSITRQTTGNTKNPYRYFTKMELRELFTLDDPNVSKTQLQLQELHSHQRLTDESLDEHIAYLYSLDIFGISDHDLMYKQGDVNDSQDEEEAQSENAERDVGFIQHKIQKAQMLIAEESSVPSTYEERSKGMMKYPSSSTGGGSSRSTNYFQPPPNPSPLFTQVTNSSGESESDPINISDNNPDTLASDIQNMSVSQDDIFANDKLKQEISSPTKNLYQISSPRKTQYQVSSPSKTQYQVSSPSMQRKPLQLLTPDEVRKRSPLLAGRPGLVQKEEIVISPDMNSPIVKLEKSNLYKRLSPVKLFSNDELNPCIKEDKADKKQLEITSSLLSCDKAGSSRTCSTPKSSKTLVSKTLIPEDSLLAKSYHPSPRNSPIQNILVAESPMSPLFDSSPKNSSSSHSSVYGTPSGDASFACRKLSFVEETPEASQNRKESSIKASVESMKTKRRSVCLQKPMVVSSSDESGDETGHSGQFIDEEDEENNKENDPIQFKRVGRRNVIVSDSESDNGSYFEVSDEEYHHSGPTTPVKKNARDQSAPQTPVKKDTEDLPDEVSMEGCIDSEAEESQMEEEEEEAELNPEFIQLVQDSKRCYKQKNYVESLHYMERALQIHSPPELLEMAEKIRCLIDQS</sequence>
<dbReference type="Gene3D" id="3.40.50.300">
    <property type="entry name" value="P-loop containing nucleotide triphosphate hydrolases"/>
    <property type="match status" value="1"/>
</dbReference>
<evidence type="ECO:0000313" key="5">
    <source>
        <dbReference type="Proteomes" id="UP001165740"/>
    </source>
</evidence>
<feature type="compositionally biased region" description="Polar residues" evidence="2">
    <location>
        <begin position="785"/>
        <end position="814"/>
    </location>
</feature>
<protein>
    <submittedName>
        <fullName evidence="6 7">DNA excision repair protein ERCC-6-like</fullName>
    </submittedName>
</protein>
<dbReference type="SUPFAM" id="SSF52540">
    <property type="entry name" value="P-loop containing nucleoside triphosphate hydrolases"/>
    <property type="match status" value="2"/>
</dbReference>
<dbReference type="GO" id="GO:0015616">
    <property type="term" value="F:DNA translocase activity"/>
    <property type="evidence" value="ECO:0007669"/>
    <property type="project" value="TreeGrafter"/>
</dbReference>
<reference evidence="6 7" key="1">
    <citation type="submission" date="2025-04" db="UniProtKB">
        <authorList>
            <consortium name="RefSeq"/>
        </authorList>
    </citation>
    <scope>IDENTIFICATION</scope>
</reference>
<dbReference type="GeneID" id="106068381"/>
<evidence type="ECO:0000313" key="6">
    <source>
        <dbReference type="RefSeq" id="XP_055861415.1"/>
    </source>
</evidence>
<feature type="region of interest" description="Disordered" evidence="2">
    <location>
        <begin position="1130"/>
        <end position="1204"/>
    </location>
</feature>
<dbReference type="OrthoDB" id="413460at2759"/>
<dbReference type="SMART" id="SM00490">
    <property type="entry name" value="HELICc"/>
    <property type="match status" value="1"/>
</dbReference>
<evidence type="ECO:0000259" key="3">
    <source>
        <dbReference type="PROSITE" id="PS51192"/>
    </source>
</evidence>
<dbReference type="InterPro" id="IPR027417">
    <property type="entry name" value="P-loop_NTPase"/>
</dbReference>